<evidence type="ECO:0000259" key="2">
    <source>
        <dbReference type="Pfam" id="PF01402"/>
    </source>
</evidence>
<feature type="compositionally biased region" description="Basic and acidic residues" evidence="1">
    <location>
        <begin position="67"/>
        <end position="80"/>
    </location>
</feature>
<dbReference type="RefSeq" id="WP_194503375.1">
    <property type="nucleotide sequence ID" value="NZ_JADIVZ010000004.1"/>
</dbReference>
<comment type="caution">
    <text evidence="3">The sequence shown here is derived from an EMBL/GenBank/DDBJ whole genome shotgun (WGS) entry which is preliminary data.</text>
</comment>
<dbReference type="AlphaFoldDB" id="A0A930V1N6"/>
<proteinExistence type="predicted"/>
<keyword evidence="4" id="KW-1185">Reference proteome</keyword>
<evidence type="ECO:0000313" key="4">
    <source>
        <dbReference type="Proteomes" id="UP000656804"/>
    </source>
</evidence>
<dbReference type="Proteomes" id="UP000656804">
    <property type="component" value="Unassembled WGS sequence"/>
</dbReference>
<name>A0A930V1N6_9ACTN</name>
<protein>
    <submittedName>
        <fullName evidence="3">Ribbon-helix-helix protein, CopG family</fullName>
    </submittedName>
</protein>
<dbReference type="InterPro" id="IPR002145">
    <property type="entry name" value="CopG"/>
</dbReference>
<dbReference type="Pfam" id="PF01402">
    <property type="entry name" value="RHH_1"/>
    <property type="match status" value="1"/>
</dbReference>
<gene>
    <name evidence="3" type="ORF">ISG29_10490</name>
</gene>
<accession>A0A930V1N6</accession>
<dbReference type="GO" id="GO:0006355">
    <property type="term" value="P:regulation of DNA-templated transcription"/>
    <property type="evidence" value="ECO:0007669"/>
    <property type="project" value="InterPro"/>
</dbReference>
<evidence type="ECO:0000256" key="1">
    <source>
        <dbReference type="SAM" id="MobiDB-lite"/>
    </source>
</evidence>
<evidence type="ECO:0000313" key="3">
    <source>
        <dbReference type="EMBL" id="MBF4162122.1"/>
    </source>
</evidence>
<feature type="region of interest" description="Disordered" evidence="1">
    <location>
        <begin position="50"/>
        <end position="80"/>
    </location>
</feature>
<feature type="domain" description="Ribbon-helix-helix protein CopG" evidence="2">
    <location>
        <begin position="1"/>
        <end position="38"/>
    </location>
</feature>
<sequence>MRTTIRLSDELYARVRAAAQERKSTVTSYIEQALQQALISSTDTTPAYRIDPIHGAGLQPGVDLDDSDRLSDLMDDRAGR</sequence>
<dbReference type="Gene3D" id="1.10.1220.10">
    <property type="entry name" value="Met repressor-like"/>
    <property type="match status" value="1"/>
</dbReference>
<organism evidence="3 4">
    <name type="scientific">Nocardioides acrostichi</name>
    <dbReference type="NCBI Taxonomy" id="2784339"/>
    <lineage>
        <taxon>Bacteria</taxon>
        <taxon>Bacillati</taxon>
        <taxon>Actinomycetota</taxon>
        <taxon>Actinomycetes</taxon>
        <taxon>Propionibacteriales</taxon>
        <taxon>Nocardioidaceae</taxon>
        <taxon>Nocardioides</taxon>
    </lineage>
</organism>
<dbReference type="InterPro" id="IPR013321">
    <property type="entry name" value="Arc_rbn_hlx_hlx"/>
</dbReference>
<dbReference type="EMBL" id="JADIVZ010000004">
    <property type="protein sequence ID" value="MBF4162122.1"/>
    <property type="molecule type" value="Genomic_DNA"/>
</dbReference>
<dbReference type="InterPro" id="IPR010985">
    <property type="entry name" value="Ribbon_hlx_hlx"/>
</dbReference>
<dbReference type="SUPFAM" id="SSF47598">
    <property type="entry name" value="Ribbon-helix-helix"/>
    <property type="match status" value="1"/>
</dbReference>
<reference evidence="3" key="1">
    <citation type="submission" date="2020-11" db="EMBL/GenBank/DDBJ databases">
        <title>Nocardioides sp. CBS4Y-1, whole genome shotgun sequence.</title>
        <authorList>
            <person name="Tuo L."/>
        </authorList>
    </citation>
    <scope>NUCLEOTIDE SEQUENCE</scope>
    <source>
        <strain evidence="3">CBS4Y-1</strain>
    </source>
</reference>